<dbReference type="PANTHER" id="PTHR43358">
    <property type="entry name" value="ALPHA/BETA-HYDROLASE"/>
    <property type="match status" value="1"/>
</dbReference>
<dbReference type="Proteomes" id="UP000032250">
    <property type="component" value="Unassembled WGS sequence"/>
</dbReference>
<dbReference type="InterPro" id="IPR029058">
    <property type="entry name" value="AB_hydrolase_fold"/>
</dbReference>
<dbReference type="HOGENOM" id="CLU_029375_6_0_9"/>
<keyword evidence="1" id="KW-1133">Transmembrane helix</keyword>
<reference evidence="3 4" key="1">
    <citation type="submission" date="2014-06" db="EMBL/GenBank/DDBJ databases">
        <title>Genome characterization of distinct group I Clostridium botulinum lineages.</title>
        <authorList>
            <person name="Giordani F."/>
            <person name="Anselmo A."/>
            <person name="Fillo S."/>
            <person name="Palozzi A.M."/>
            <person name="Fortunato A."/>
            <person name="Gentile B."/>
            <person name="Ciammaruconi A."/>
            <person name="Anniballi F."/>
            <person name="De Medici D."/>
            <person name="Lista F."/>
        </authorList>
    </citation>
    <scope>NUCLEOTIDE SEQUENCE [LARGE SCALE GENOMIC DNA]</scope>
    <source>
        <strain evidence="3 4">B2 450</strain>
    </source>
</reference>
<feature type="transmembrane region" description="Helical" evidence="1">
    <location>
        <begin position="17"/>
        <end position="36"/>
    </location>
</feature>
<feature type="domain" description="Serine aminopeptidase S33" evidence="2">
    <location>
        <begin position="98"/>
        <end position="188"/>
    </location>
</feature>
<keyword evidence="1" id="KW-0812">Transmembrane</keyword>
<dbReference type="PATRIC" id="fig|1379739.3.peg.515"/>
<protein>
    <submittedName>
        <fullName evidence="3">Hydrolase</fullName>
    </submittedName>
</protein>
<accession>A0A0D1AQ10</accession>
<evidence type="ECO:0000259" key="2">
    <source>
        <dbReference type="Pfam" id="PF12146"/>
    </source>
</evidence>
<evidence type="ECO:0000313" key="4">
    <source>
        <dbReference type="Proteomes" id="UP000032250"/>
    </source>
</evidence>
<name>A0A0D1AQ10_CLOBO</name>
<keyword evidence="3" id="KW-0378">Hydrolase</keyword>
<dbReference type="InterPro" id="IPR052920">
    <property type="entry name" value="DNA-binding_regulatory"/>
</dbReference>
<proteinExistence type="predicted"/>
<evidence type="ECO:0000256" key="1">
    <source>
        <dbReference type="SAM" id="Phobius"/>
    </source>
</evidence>
<keyword evidence="1" id="KW-0472">Membrane</keyword>
<evidence type="ECO:0000313" key="3">
    <source>
        <dbReference type="EMBL" id="KIS25204.1"/>
    </source>
</evidence>
<gene>
    <name evidence="3" type="ORF">N495_01085</name>
</gene>
<organism evidence="3 4">
    <name type="scientific">Clostridium botulinum B2 450</name>
    <dbReference type="NCBI Taxonomy" id="1379739"/>
    <lineage>
        <taxon>Bacteria</taxon>
        <taxon>Bacillati</taxon>
        <taxon>Bacillota</taxon>
        <taxon>Clostridia</taxon>
        <taxon>Eubacteriales</taxon>
        <taxon>Clostridiaceae</taxon>
        <taxon>Clostridium</taxon>
    </lineage>
</organism>
<sequence>MYHTANIKNTKTKKYKILFLIPILIIFIIINILGFYNGNLIYVRACIEPTSRNITNMYDTYKSTFDERRFNSLKKENITINSKYGYALKGTYMENPHKTKNSVVIVHGIRSSRWESMKYADLYLDKGFNVLIYDSRYHGLSGGSDVTYGYYERYDLDQCIDWLERKNPAGIIGAHGESLGASTILLHSKINLSKNRVKFYVADCPYSNLEELLKNKLNEELHINNKIITDSLLFYSGACTLLKSKFLYSSVSPIDSIKTVQTPIMFIHGDKDIYIPKKMSEEMYKIKPGPKEIYIAPNAGHAQAYLYNKKEYRKNLYKFIDKYVKIN</sequence>
<dbReference type="PANTHER" id="PTHR43358:SF5">
    <property type="entry name" value="EXPORTED PROTEIN"/>
    <property type="match status" value="1"/>
</dbReference>
<dbReference type="Pfam" id="PF09752">
    <property type="entry name" value="ABHD18"/>
    <property type="match status" value="1"/>
</dbReference>
<dbReference type="InterPro" id="IPR019149">
    <property type="entry name" value="ABHD18"/>
</dbReference>
<dbReference type="EMBL" id="JXSU01000006">
    <property type="protein sequence ID" value="KIS25204.1"/>
    <property type="molecule type" value="Genomic_DNA"/>
</dbReference>
<comment type="caution">
    <text evidence="3">The sequence shown here is derived from an EMBL/GenBank/DDBJ whole genome shotgun (WGS) entry which is preliminary data.</text>
</comment>
<dbReference type="InterPro" id="IPR022742">
    <property type="entry name" value="Hydrolase_4"/>
</dbReference>
<dbReference type="SUPFAM" id="SSF53474">
    <property type="entry name" value="alpha/beta-Hydrolases"/>
    <property type="match status" value="1"/>
</dbReference>
<dbReference type="Pfam" id="PF12146">
    <property type="entry name" value="Hydrolase_4"/>
    <property type="match status" value="1"/>
</dbReference>
<dbReference type="Gene3D" id="3.40.50.1820">
    <property type="entry name" value="alpha/beta hydrolase"/>
    <property type="match status" value="1"/>
</dbReference>
<dbReference type="AlphaFoldDB" id="A0A0D1AQ10"/>
<dbReference type="GO" id="GO:0016787">
    <property type="term" value="F:hydrolase activity"/>
    <property type="evidence" value="ECO:0007669"/>
    <property type="project" value="UniProtKB-KW"/>
</dbReference>
<dbReference type="OrthoDB" id="9776685at2"/>
<dbReference type="RefSeq" id="WP_043030945.1">
    <property type="nucleotide sequence ID" value="NZ_JXSU01000006.1"/>
</dbReference>